<feature type="coiled-coil region" evidence="3">
    <location>
        <begin position="4"/>
        <end position="34"/>
    </location>
</feature>
<dbReference type="AlphaFoldDB" id="A0A6A8LRL8"/>
<dbReference type="InterPro" id="IPR027304">
    <property type="entry name" value="Trigger_fact/SurA_dom_sf"/>
</dbReference>
<dbReference type="GO" id="GO:0006457">
    <property type="term" value="P:protein folding"/>
    <property type="evidence" value="ECO:0007669"/>
    <property type="project" value="InterPro"/>
</dbReference>
<keyword evidence="1" id="KW-0697">Rotamase</keyword>
<organism evidence="5 6">
    <name type="scientific">Ligilactobacillus salivarius</name>
    <dbReference type="NCBI Taxonomy" id="1624"/>
    <lineage>
        <taxon>Bacteria</taxon>
        <taxon>Bacillati</taxon>
        <taxon>Bacillota</taxon>
        <taxon>Bacilli</taxon>
        <taxon>Lactobacillales</taxon>
        <taxon>Lactobacillaceae</taxon>
        <taxon>Ligilactobacillus</taxon>
    </lineage>
</organism>
<accession>A0A6A8LRL8</accession>
<dbReference type="EC" id="5.2.1.8" evidence="5"/>
<feature type="non-terminal residue" evidence="5">
    <location>
        <position position="1"/>
    </location>
</feature>
<evidence type="ECO:0000256" key="3">
    <source>
        <dbReference type="SAM" id="Coils"/>
    </source>
</evidence>
<feature type="non-terminal residue" evidence="5">
    <location>
        <position position="99"/>
    </location>
</feature>
<gene>
    <name evidence="5" type="primary">tig</name>
    <name evidence="5" type="ORF">GKC34_13725</name>
</gene>
<dbReference type="GO" id="GO:0003755">
    <property type="term" value="F:peptidyl-prolyl cis-trans isomerase activity"/>
    <property type="evidence" value="ECO:0007669"/>
    <property type="project" value="UniProtKB-KW"/>
</dbReference>
<protein>
    <submittedName>
        <fullName evidence="5">Trigger factor</fullName>
        <ecNumber evidence="5">5.2.1.8</ecNumber>
    </submittedName>
</protein>
<reference evidence="5 6" key="1">
    <citation type="submission" date="2019-11" db="EMBL/GenBank/DDBJ databases">
        <title>Draft Genome Sequence of Plant Growth-Promoting Rhizosphere-Associated Bacteria.</title>
        <authorList>
            <person name="Vasilyev I.Y."/>
            <person name="Radchenko V."/>
            <person name="Ilnitskaya E.V."/>
        </authorList>
    </citation>
    <scope>NUCLEOTIDE SEQUENCE [LARGE SCALE GENOMIC DNA]</scope>
    <source>
        <strain evidence="5 6">VRA_1sq_f</strain>
    </source>
</reference>
<proteinExistence type="predicted"/>
<dbReference type="InterPro" id="IPR037041">
    <property type="entry name" value="Trigger_fac_C_sf"/>
</dbReference>
<comment type="caution">
    <text evidence="5">The sequence shown here is derived from an EMBL/GenBank/DDBJ whole genome shotgun (WGS) entry which is preliminary data.</text>
</comment>
<keyword evidence="3" id="KW-0175">Coiled coil</keyword>
<dbReference type="GO" id="GO:0015031">
    <property type="term" value="P:protein transport"/>
    <property type="evidence" value="ECO:0007669"/>
    <property type="project" value="InterPro"/>
</dbReference>
<dbReference type="Gene3D" id="1.10.3120.10">
    <property type="entry name" value="Trigger factor, C-terminal domain"/>
    <property type="match status" value="1"/>
</dbReference>
<sequence length="99" mass="11027">DEFAKDVDEDVATLEELKAKIKDRLKDQKVAEAKAAIQEEALDIAVENATIGEIPAVMIEDDVHRQMDNFLAGMQNQGISADMYYQLTGTSADDLHKQF</sequence>
<evidence type="ECO:0000256" key="2">
    <source>
        <dbReference type="ARBA" id="ARBA00023235"/>
    </source>
</evidence>
<evidence type="ECO:0000313" key="6">
    <source>
        <dbReference type="Proteomes" id="UP000437575"/>
    </source>
</evidence>
<evidence type="ECO:0000313" key="5">
    <source>
        <dbReference type="EMBL" id="MSE06745.1"/>
    </source>
</evidence>
<dbReference type="Pfam" id="PF05698">
    <property type="entry name" value="Trigger_C"/>
    <property type="match status" value="1"/>
</dbReference>
<dbReference type="EMBL" id="WKKZ01001288">
    <property type="protein sequence ID" value="MSE06745.1"/>
    <property type="molecule type" value="Genomic_DNA"/>
</dbReference>
<dbReference type="SUPFAM" id="SSF109998">
    <property type="entry name" value="Triger factor/SurA peptide-binding domain-like"/>
    <property type="match status" value="1"/>
</dbReference>
<dbReference type="Proteomes" id="UP000437575">
    <property type="component" value="Unassembled WGS sequence"/>
</dbReference>
<evidence type="ECO:0000259" key="4">
    <source>
        <dbReference type="Pfam" id="PF05698"/>
    </source>
</evidence>
<dbReference type="InterPro" id="IPR008880">
    <property type="entry name" value="Trigger_fac_C"/>
</dbReference>
<keyword evidence="2 5" id="KW-0413">Isomerase</keyword>
<feature type="domain" description="Trigger factor C-terminal" evidence="4">
    <location>
        <begin position="13"/>
        <end position="99"/>
    </location>
</feature>
<evidence type="ECO:0000256" key="1">
    <source>
        <dbReference type="ARBA" id="ARBA00023110"/>
    </source>
</evidence>
<name>A0A6A8LRL8_9LACO</name>